<proteinExistence type="predicted"/>
<sequence length="147" mass="17354">MRQKLKHFFSAQQFSNRSDIIVGTGSRDRYSLSDGAYHDRLSRVKYFFSGGIYDKFIPPKYFEICNYGACLVSPELPLMRECGWIPNVNYIKLENVNDIFDILESDLWERVGKAGRELVQSRHTVEQRAETLMKYFLRWRACEMEGY</sequence>
<accession>X1D0A9</accession>
<dbReference type="Pfam" id="PF13524">
    <property type="entry name" value="Glyco_trans_1_2"/>
    <property type="match status" value="1"/>
</dbReference>
<dbReference type="InterPro" id="IPR055259">
    <property type="entry name" value="YkvP/CgeB_Glyco_trans-like"/>
</dbReference>
<dbReference type="AlphaFoldDB" id="X1D0A9"/>
<comment type="caution">
    <text evidence="2">The sequence shown here is derived from an EMBL/GenBank/DDBJ whole genome shotgun (WGS) entry which is preliminary data.</text>
</comment>
<name>X1D0A9_9ZZZZ</name>
<evidence type="ECO:0000259" key="1">
    <source>
        <dbReference type="Pfam" id="PF13524"/>
    </source>
</evidence>
<protein>
    <recommendedName>
        <fullName evidence="1">Spore protein YkvP/CgeB glycosyl transferase-like domain-containing protein</fullName>
    </recommendedName>
</protein>
<feature type="domain" description="Spore protein YkvP/CgeB glycosyl transferase-like" evidence="1">
    <location>
        <begin position="36"/>
        <end position="133"/>
    </location>
</feature>
<organism evidence="2">
    <name type="scientific">marine sediment metagenome</name>
    <dbReference type="NCBI Taxonomy" id="412755"/>
    <lineage>
        <taxon>unclassified sequences</taxon>
        <taxon>metagenomes</taxon>
        <taxon>ecological metagenomes</taxon>
    </lineage>
</organism>
<evidence type="ECO:0000313" key="2">
    <source>
        <dbReference type="EMBL" id="GAG89906.1"/>
    </source>
</evidence>
<gene>
    <name evidence="2" type="ORF">S01H4_23113</name>
</gene>
<reference evidence="2" key="1">
    <citation type="journal article" date="2014" name="Front. Microbiol.">
        <title>High frequency of phylogenetically diverse reductive dehalogenase-homologous genes in deep subseafloor sedimentary metagenomes.</title>
        <authorList>
            <person name="Kawai M."/>
            <person name="Futagami T."/>
            <person name="Toyoda A."/>
            <person name="Takaki Y."/>
            <person name="Nishi S."/>
            <person name="Hori S."/>
            <person name="Arai W."/>
            <person name="Tsubouchi T."/>
            <person name="Morono Y."/>
            <person name="Uchiyama I."/>
            <person name="Ito T."/>
            <person name="Fujiyama A."/>
            <person name="Inagaki F."/>
            <person name="Takami H."/>
        </authorList>
    </citation>
    <scope>NUCLEOTIDE SEQUENCE</scope>
    <source>
        <strain evidence="2">Expedition CK06-06</strain>
    </source>
</reference>
<dbReference type="EMBL" id="BART01010686">
    <property type="protein sequence ID" value="GAG89906.1"/>
    <property type="molecule type" value="Genomic_DNA"/>
</dbReference>